<dbReference type="PANTHER" id="PTHR34322">
    <property type="entry name" value="TRANSPOSASE, Y1_TNP DOMAIN-CONTAINING"/>
    <property type="match status" value="1"/>
</dbReference>
<gene>
    <name evidence="2" type="ORF">AUJ44_02745</name>
</gene>
<comment type="caution">
    <text evidence="2">The sequence shown here is derived from an EMBL/GenBank/DDBJ whole genome shotgun (WGS) entry which is preliminary data.</text>
</comment>
<evidence type="ECO:0000313" key="3">
    <source>
        <dbReference type="Proteomes" id="UP000183206"/>
    </source>
</evidence>
<organism evidence="2 3">
    <name type="scientific">Candidatus Nomurabacteria bacterium CG1_02_47_685</name>
    <dbReference type="NCBI Taxonomy" id="1805282"/>
    <lineage>
        <taxon>Bacteria</taxon>
        <taxon>Candidatus Nomuraibacteriota</taxon>
    </lineage>
</organism>
<dbReference type="Gene3D" id="3.30.70.1290">
    <property type="entry name" value="Transposase IS200-like"/>
    <property type="match status" value="1"/>
</dbReference>
<proteinExistence type="predicted"/>
<sequence>MAIRKTQLVTGEYYHIYNRGVDKRAIFEDDDDVRRFFQSMQAFNVEEPIGSLYEKSFKKPSLGSPTPKLELLVKIVAYCLNLNHYHFLLKQEKDKGITEFMRRLNGGYTNYFNNRNSRNGVLFQGKFKSIHVNSNEYLLYLSAYINKNYIVHQISDGTTDVVGSRSSWKEYAALPSAWAGICEKNMILEQFKNITAYEKFVDDVVDNISTRRQEEKDINHLVIE</sequence>
<dbReference type="InterPro" id="IPR002686">
    <property type="entry name" value="Transposase_17"/>
</dbReference>
<dbReference type="GO" id="GO:0003677">
    <property type="term" value="F:DNA binding"/>
    <property type="evidence" value="ECO:0007669"/>
    <property type="project" value="InterPro"/>
</dbReference>
<dbReference type="Proteomes" id="UP000183206">
    <property type="component" value="Unassembled WGS sequence"/>
</dbReference>
<protein>
    <recommendedName>
        <fullName evidence="1">Transposase IS200-like domain-containing protein</fullName>
    </recommendedName>
</protein>
<dbReference type="Pfam" id="PF01797">
    <property type="entry name" value="Y1_Tnp"/>
    <property type="match status" value="1"/>
</dbReference>
<dbReference type="STRING" id="1805282.AUJ44_02745"/>
<dbReference type="InterPro" id="IPR036515">
    <property type="entry name" value="Transposase_17_sf"/>
</dbReference>
<dbReference type="EMBL" id="MNVO01000045">
    <property type="protein sequence ID" value="OIO32278.1"/>
    <property type="molecule type" value="Genomic_DNA"/>
</dbReference>
<dbReference type="AlphaFoldDB" id="A0A1J4VCL3"/>
<name>A0A1J4VCL3_9BACT</name>
<dbReference type="GO" id="GO:0006313">
    <property type="term" value="P:DNA transposition"/>
    <property type="evidence" value="ECO:0007669"/>
    <property type="project" value="InterPro"/>
</dbReference>
<accession>A0A1J4VCL3</accession>
<dbReference type="PANTHER" id="PTHR34322:SF2">
    <property type="entry name" value="TRANSPOSASE IS200-LIKE DOMAIN-CONTAINING PROTEIN"/>
    <property type="match status" value="1"/>
</dbReference>
<reference evidence="2 3" key="1">
    <citation type="journal article" date="2016" name="Environ. Microbiol.">
        <title>Genomic resolution of a cold subsurface aquifer community provides metabolic insights for novel microbes adapted to high CO concentrations.</title>
        <authorList>
            <person name="Probst A.J."/>
            <person name="Castelle C.J."/>
            <person name="Singh A."/>
            <person name="Brown C.T."/>
            <person name="Anantharaman K."/>
            <person name="Sharon I."/>
            <person name="Hug L.A."/>
            <person name="Burstein D."/>
            <person name="Emerson J.B."/>
            <person name="Thomas B.C."/>
            <person name="Banfield J.F."/>
        </authorList>
    </citation>
    <scope>NUCLEOTIDE SEQUENCE [LARGE SCALE GENOMIC DNA]</scope>
    <source>
        <strain evidence="2">CG1_02_47_685</strain>
    </source>
</reference>
<dbReference type="SUPFAM" id="SSF143422">
    <property type="entry name" value="Transposase IS200-like"/>
    <property type="match status" value="1"/>
</dbReference>
<evidence type="ECO:0000313" key="2">
    <source>
        <dbReference type="EMBL" id="OIO32278.1"/>
    </source>
</evidence>
<feature type="domain" description="Transposase IS200-like" evidence="1">
    <location>
        <begin position="9"/>
        <end position="148"/>
    </location>
</feature>
<evidence type="ECO:0000259" key="1">
    <source>
        <dbReference type="SMART" id="SM01321"/>
    </source>
</evidence>
<dbReference type="SMART" id="SM01321">
    <property type="entry name" value="Y1_Tnp"/>
    <property type="match status" value="1"/>
</dbReference>
<dbReference type="GO" id="GO:0004803">
    <property type="term" value="F:transposase activity"/>
    <property type="evidence" value="ECO:0007669"/>
    <property type="project" value="InterPro"/>
</dbReference>